<dbReference type="PANTHER" id="PTHR11092:SF0">
    <property type="entry name" value="EPIMERASE FAMILY PROTEIN SDR39U1"/>
    <property type="match status" value="1"/>
</dbReference>
<reference evidence="4" key="1">
    <citation type="submission" date="2023-05" db="EMBL/GenBank/DDBJ databases">
        <authorList>
            <person name="Zhang X."/>
        </authorList>
    </citation>
    <scope>NUCLEOTIDE SEQUENCE</scope>
    <source>
        <strain evidence="4">BD1B2-1</strain>
    </source>
</reference>
<dbReference type="CDD" id="cd05242">
    <property type="entry name" value="SDR_a8"/>
    <property type="match status" value="1"/>
</dbReference>
<dbReference type="Gene3D" id="3.40.50.720">
    <property type="entry name" value="NAD(P)-binding Rossmann-like Domain"/>
    <property type="match status" value="1"/>
</dbReference>
<evidence type="ECO:0000313" key="5">
    <source>
        <dbReference type="Proteomes" id="UP001232063"/>
    </source>
</evidence>
<dbReference type="Pfam" id="PF01370">
    <property type="entry name" value="Epimerase"/>
    <property type="match status" value="1"/>
</dbReference>
<dbReference type="InterPro" id="IPR010099">
    <property type="entry name" value="SDR39U1"/>
</dbReference>
<accession>A0AAE3UHF5</accession>
<evidence type="ECO:0000256" key="1">
    <source>
        <dbReference type="ARBA" id="ARBA00009353"/>
    </source>
</evidence>
<dbReference type="Pfam" id="PF08338">
    <property type="entry name" value="DUF1731"/>
    <property type="match status" value="1"/>
</dbReference>
<dbReference type="AlphaFoldDB" id="A0AAE3UHF5"/>
<dbReference type="NCBIfam" id="TIGR01777">
    <property type="entry name" value="yfcH"/>
    <property type="match status" value="1"/>
</dbReference>
<dbReference type="EMBL" id="JASJOU010000008">
    <property type="protein sequence ID" value="MDJ1503417.1"/>
    <property type="molecule type" value="Genomic_DNA"/>
</dbReference>
<evidence type="ECO:0000259" key="3">
    <source>
        <dbReference type="Pfam" id="PF08338"/>
    </source>
</evidence>
<name>A0AAE3UHF5_9BACT</name>
<dbReference type="SUPFAM" id="SSF51735">
    <property type="entry name" value="NAD(P)-binding Rossmann-fold domains"/>
    <property type="match status" value="1"/>
</dbReference>
<protein>
    <submittedName>
        <fullName evidence="4">TIGR01777 family oxidoreductase</fullName>
    </submittedName>
</protein>
<dbReference type="PANTHER" id="PTHR11092">
    <property type="entry name" value="SUGAR NUCLEOTIDE EPIMERASE RELATED"/>
    <property type="match status" value="1"/>
</dbReference>
<sequence>MSAKVLITGGTGLVGKRLTELLQQKGYQVSIVSRKKENIPNLTVYQWDVRKQYIEPGAVESADYIIHLAGAGVADERWTDERKKEIIESRTESARLIHDTLQKTGHKPKAFVSASGISIYGDDRGDELLTETSSYASTFLAEVSKVWEASAQTIADLGIRTVMLRIGIVLSDKGGALVKMTAPVKFGVGAALGSGKQWTSWIHIDDLCRMIIHAMENEQLHGAYNAVGPHPDTNKELIRVAAHTLKRPLFLPNVPAFALKLLVGQLADTVLGSLKISNQKIAQTGFTYQFPDLSTALKDLFHTSD</sequence>
<feature type="domain" description="DUF1731" evidence="3">
    <location>
        <begin position="254"/>
        <end position="300"/>
    </location>
</feature>
<gene>
    <name evidence="4" type="ORF">QNI22_22300</name>
</gene>
<evidence type="ECO:0000313" key="4">
    <source>
        <dbReference type="EMBL" id="MDJ1503417.1"/>
    </source>
</evidence>
<comment type="similarity">
    <text evidence="1">Belongs to the NAD(P)-dependent epimerase/dehydratase family. SDR39U1 subfamily.</text>
</comment>
<dbReference type="InterPro" id="IPR001509">
    <property type="entry name" value="Epimerase_deHydtase"/>
</dbReference>
<dbReference type="Proteomes" id="UP001232063">
    <property type="component" value="Unassembled WGS sequence"/>
</dbReference>
<dbReference type="InterPro" id="IPR013549">
    <property type="entry name" value="DUF1731"/>
</dbReference>
<organism evidence="4 5">
    <name type="scientific">Xanthocytophaga agilis</name>
    <dbReference type="NCBI Taxonomy" id="3048010"/>
    <lineage>
        <taxon>Bacteria</taxon>
        <taxon>Pseudomonadati</taxon>
        <taxon>Bacteroidota</taxon>
        <taxon>Cytophagia</taxon>
        <taxon>Cytophagales</taxon>
        <taxon>Rhodocytophagaceae</taxon>
        <taxon>Xanthocytophaga</taxon>
    </lineage>
</organism>
<dbReference type="RefSeq" id="WP_314514039.1">
    <property type="nucleotide sequence ID" value="NZ_JASJOU010000008.1"/>
</dbReference>
<evidence type="ECO:0000259" key="2">
    <source>
        <dbReference type="Pfam" id="PF01370"/>
    </source>
</evidence>
<feature type="domain" description="NAD-dependent epimerase/dehydratase" evidence="2">
    <location>
        <begin position="5"/>
        <end position="225"/>
    </location>
</feature>
<comment type="caution">
    <text evidence="4">The sequence shown here is derived from an EMBL/GenBank/DDBJ whole genome shotgun (WGS) entry which is preliminary data.</text>
</comment>
<dbReference type="InterPro" id="IPR036291">
    <property type="entry name" value="NAD(P)-bd_dom_sf"/>
</dbReference>
<keyword evidence="5" id="KW-1185">Reference proteome</keyword>
<proteinExistence type="inferred from homology"/>